<sequence>MAHCGKYPIRSKIVIDNIVIDQTSNFNYLGCDISYDTDKDIENKTNKFQSICGIINRTLQNKARKDTKIKFYKTMAAPVLLYGSESWIMKKRDQSKLQAAEMIFLRKVKGCIKQDQIRNEDIRKELDIYNINERILENRKEWRRHIERMEEDRIPQLVMNYQPKGRRDIGRPRKRWS</sequence>
<organism evidence="2 3">
    <name type="scientific">Gryllus longicercus</name>
    <dbReference type="NCBI Taxonomy" id="2509291"/>
    <lineage>
        <taxon>Eukaryota</taxon>
        <taxon>Metazoa</taxon>
        <taxon>Ecdysozoa</taxon>
        <taxon>Arthropoda</taxon>
        <taxon>Hexapoda</taxon>
        <taxon>Insecta</taxon>
        <taxon>Pterygota</taxon>
        <taxon>Neoptera</taxon>
        <taxon>Polyneoptera</taxon>
        <taxon>Orthoptera</taxon>
        <taxon>Ensifera</taxon>
        <taxon>Gryllidea</taxon>
        <taxon>Grylloidea</taxon>
        <taxon>Gryllidae</taxon>
        <taxon>Gryllinae</taxon>
        <taxon>Gryllus</taxon>
    </lineage>
</organism>
<gene>
    <name evidence="2" type="ORF">R5R35_005346</name>
</gene>
<dbReference type="PANTHER" id="PTHR47027">
    <property type="entry name" value="REVERSE TRANSCRIPTASE DOMAIN-CONTAINING PROTEIN"/>
    <property type="match status" value="1"/>
</dbReference>
<reference evidence="2 3" key="1">
    <citation type="submission" date="2024-03" db="EMBL/GenBank/DDBJ databases">
        <title>The genome assembly and annotation of the cricket Gryllus longicercus Weissman &amp; Gray.</title>
        <authorList>
            <person name="Szrajer S."/>
            <person name="Gray D."/>
            <person name="Ylla G."/>
        </authorList>
    </citation>
    <scope>NUCLEOTIDE SEQUENCE [LARGE SCALE GENOMIC DNA]</scope>
    <source>
        <strain evidence="2">DAG 2021-001</strain>
        <tissue evidence="2">Whole body minus gut</tissue>
    </source>
</reference>
<evidence type="ECO:0000313" key="2">
    <source>
        <dbReference type="EMBL" id="KAK7793054.1"/>
    </source>
</evidence>
<dbReference type="EMBL" id="JAZDUA010000405">
    <property type="protein sequence ID" value="KAK7793054.1"/>
    <property type="molecule type" value="Genomic_DNA"/>
</dbReference>
<feature type="coiled-coil region" evidence="1">
    <location>
        <begin position="119"/>
        <end position="152"/>
    </location>
</feature>
<dbReference type="PANTHER" id="PTHR47027:SF25">
    <property type="entry name" value="REVERSE TRANSCRIPTASE DOMAIN-CONTAINING PROTEIN"/>
    <property type="match status" value="1"/>
</dbReference>
<proteinExistence type="predicted"/>
<evidence type="ECO:0000313" key="3">
    <source>
        <dbReference type="Proteomes" id="UP001378592"/>
    </source>
</evidence>
<keyword evidence="1" id="KW-0175">Coiled coil</keyword>
<evidence type="ECO:0000256" key="1">
    <source>
        <dbReference type="SAM" id="Coils"/>
    </source>
</evidence>
<protein>
    <recommendedName>
        <fullName evidence="4">Reverse transcriptase</fullName>
    </recommendedName>
</protein>
<dbReference type="AlphaFoldDB" id="A0AAN9V7K7"/>
<evidence type="ECO:0008006" key="4">
    <source>
        <dbReference type="Google" id="ProtNLM"/>
    </source>
</evidence>
<comment type="caution">
    <text evidence="2">The sequence shown here is derived from an EMBL/GenBank/DDBJ whole genome shotgun (WGS) entry which is preliminary data.</text>
</comment>
<dbReference type="Proteomes" id="UP001378592">
    <property type="component" value="Unassembled WGS sequence"/>
</dbReference>
<keyword evidence="3" id="KW-1185">Reference proteome</keyword>
<name>A0AAN9V7K7_9ORTH</name>
<accession>A0AAN9V7K7</accession>